<evidence type="ECO:0000313" key="2">
    <source>
        <dbReference type="EMBL" id="NJQ02687.1"/>
    </source>
</evidence>
<feature type="region of interest" description="Disordered" evidence="1">
    <location>
        <begin position="41"/>
        <end position="82"/>
    </location>
</feature>
<reference evidence="2 3" key="1">
    <citation type="submission" date="2020-03" db="EMBL/GenBank/DDBJ databases">
        <title>WGS of actinomycetes isolated from Thailand.</title>
        <authorList>
            <person name="Thawai C."/>
        </authorList>
    </citation>
    <scope>NUCLEOTIDE SEQUENCE [LARGE SCALE GENOMIC DNA]</scope>
    <source>
        <strain evidence="2 3">PLAI 1-29</strain>
    </source>
</reference>
<dbReference type="Proteomes" id="UP000695264">
    <property type="component" value="Unassembled WGS sequence"/>
</dbReference>
<organism evidence="2 3">
    <name type="scientific">Streptomyces zingiberis</name>
    <dbReference type="NCBI Taxonomy" id="2053010"/>
    <lineage>
        <taxon>Bacteria</taxon>
        <taxon>Bacillati</taxon>
        <taxon>Actinomycetota</taxon>
        <taxon>Actinomycetes</taxon>
        <taxon>Kitasatosporales</taxon>
        <taxon>Streptomycetaceae</taxon>
        <taxon>Streptomyces</taxon>
    </lineage>
</organism>
<evidence type="ECO:0000313" key="3">
    <source>
        <dbReference type="Proteomes" id="UP000695264"/>
    </source>
</evidence>
<comment type="caution">
    <text evidence="2">The sequence shown here is derived from an EMBL/GenBank/DDBJ whole genome shotgun (WGS) entry which is preliminary data.</text>
</comment>
<dbReference type="RefSeq" id="WP_168103223.1">
    <property type="nucleotide sequence ID" value="NZ_JAATEN010000016.1"/>
</dbReference>
<feature type="compositionally biased region" description="Gly residues" evidence="1">
    <location>
        <begin position="50"/>
        <end position="61"/>
    </location>
</feature>
<name>A0ABX1BYB6_9ACTN</name>
<sequence length="82" mass="8079">MSGVLRVSWMPGSDQLLGVCHCGAEQVAESPAEVWEWLLAHPEGHHAPGGPAGNGPGGGGPARAAGPVAPGGEVRSPALQPG</sequence>
<proteinExistence type="predicted"/>
<gene>
    <name evidence="2" type="ORF">HCK00_19615</name>
</gene>
<protein>
    <submittedName>
        <fullName evidence="2">Uncharacterized protein</fullName>
    </submittedName>
</protein>
<dbReference type="EMBL" id="JAATEN010000016">
    <property type="protein sequence ID" value="NJQ02687.1"/>
    <property type="molecule type" value="Genomic_DNA"/>
</dbReference>
<keyword evidence="3" id="KW-1185">Reference proteome</keyword>
<evidence type="ECO:0000256" key="1">
    <source>
        <dbReference type="SAM" id="MobiDB-lite"/>
    </source>
</evidence>
<feature type="compositionally biased region" description="Low complexity" evidence="1">
    <location>
        <begin position="62"/>
        <end position="72"/>
    </location>
</feature>
<accession>A0ABX1BYB6</accession>